<reference evidence="2 3" key="1">
    <citation type="submission" date="2016-08" db="EMBL/GenBank/DDBJ databases">
        <title>Hymenobacter coccineus sp. nov., Hymenobacter lapidarius sp. nov. and Hymenobacter glacialis sp. nov., isolated from Antarctic soil.</title>
        <authorList>
            <person name="Sedlacek I."/>
            <person name="Kralova S."/>
            <person name="Kyrova K."/>
            <person name="Maslanova I."/>
            <person name="Stankova E."/>
            <person name="Vrbovska V."/>
            <person name="Nemec M."/>
            <person name="Bartak M."/>
            <person name="Svec P."/>
            <person name="Busse H.-J."/>
            <person name="Pantucek R."/>
        </authorList>
    </citation>
    <scope>NUCLEOTIDE SEQUENCE [LARGE SCALE GENOMIC DNA]</scope>
    <source>
        <strain evidence="2 3">CCM 8648</strain>
    </source>
</reference>
<keyword evidence="1" id="KW-0732">Signal</keyword>
<evidence type="ECO:0000313" key="2">
    <source>
        <dbReference type="EMBL" id="OGX83862.1"/>
    </source>
</evidence>
<evidence type="ECO:0000256" key="1">
    <source>
        <dbReference type="SAM" id="SignalP"/>
    </source>
</evidence>
<comment type="caution">
    <text evidence="2">The sequence shown here is derived from an EMBL/GenBank/DDBJ whole genome shotgun (WGS) entry which is preliminary data.</text>
</comment>
<dbReference type="Proteomes" id="UP000177791">
    <property type="component" value="Unassembled WGS sequence"/>
</dbReference>
<dbReference type="AlphaFoldDB" id="A0A1G1SZ07"/>
<keyword evidence="3" id="KW-1185">Reference proteome</keyword>
<evidence type="ECO:0000313" key="3">
    <source>
        <dbReference type="Proteomes" id="UP000177791"/>
    </source>
</evidence>
<sequence length="352" mass="39014">MKPFLRSAFLVASALLSACTSTIHMQALAPAAVRMPDELQRIATANRIVPTSGRDKFFDVLEGVFTGEGPGVDKAGAQESVMILGQALAENSPRFQVTQAQLQLQGRSREFFLEPLAPRYVQEVCRQTQVDGITVLEAFDSDMALKRTDGVRVKDKDKGERKVPFVHMEMVMKVVSGFRTYGAAQGFILDQAKLEDYLTFSGEGATYQQALSQLPAPDICIRQVARLAGDKYARRIAPSYFTLTREYYTRAKKDIAMQQAAIRATSEDWAGAAALWQQATTHANPKVAGRAFYNMAVASEFGGNLDEAIAWARKSAYTANNRAAREYLRQLQRRQQAQLLIAEQLQSLPMSN</sequence>
<dbReference type="STRING" id="1908236.BEN48_03615"/>
<dbReference type="PROSITE" id="PS51257">
    <property type="entry name" value="PROKAR_LIPOPROTEIN"/>
    <property type="match status" value="1"/>
</dbReference>
<accession>A0A1G1SZ07</accession>
<dbReference type="InterPro" id="IPR045921">
    <property type="entry name" value="DUF6340"/>
</dbReference>
<feature type="chain" id="PRO_5009578687" description="Tetratricopeptide repeat protein" evidence="1">
    <location>
        <begin position="26"/>
        <end position="352"/>
    </location>
</feature>
<dbReference type="EMBL" id="MDZC01000079">
    <property type="protein sequence ID" value="OGX83862.1"/>
    <property type="molecule type" value="Genomic_DNA"/>
</dbReference>
<protein>
    <recommendedName>
        <fullName evidence="4">Tetratricopeptide repeat protein</fullName>
    </recommendedName>
</protein>
<dbReference type="RefSeq" id="WP_070735318.1">
    <property type="nucleotide sequence ID" value="NZ_MDZC01000079.1"/>
</dbReference>
<name>A0A1G1SZ07_9BACT</name>
<feature type="signal peptide" evidence="1">
    <location>
        <begin position="1"/>
        <end position="25"/>
    </location>
</feature>
<gene>
    <name evidence="2" type="ORF">BEN48_03615</name>
</gene>
<dbReference type="Pfam" id="PF19867">
    <property type="entry name" value="DUF6340"/>
    <property type="match status" value="1"/>
</dbReference>
<organism evidence="2 3">
    <name type="scientific">Hymenobacter glacialis</name>
    <dbReference type="NCBI Taxonomy" id="1908236"/>
    <lineage>
        <taxon>Bacteria</taxon>
        <taxon>Pseudomonadati</taxon>
        <taxon>Bacteroidota</taxon>
        <taxon>Cytophagia</taxon>
        <taxon>Cytophagales</taxon>
        <taxon>Hymenobacteraceae</taxon>
        <taxon>Hymenobacter</taxon>
    </lineage>
</organism>
<evidence type="ECO:0008006" key="4">
    <source>
        <dbReference type="Google" id="ProtNLM"/>
    </source>
</evidence>
<proteinExistence type="predicted"/>
<dbReference type="OrthoDB" id="632318at2"/>